<proteinExistence type="inferred from homology"/>
<dbReference type="EC" id="3.1.1.29" evidence="1"/>
<evidence type="ECO:0000256" key="4">
    <source>
        <dbReference type="ARBA" id="ARBA00022884"/>
    </source>
</evidence>
<accession>A0A382E8D5</accession>
<reference evidence="6" key="1">
    <citation type="submission" date="2018-05" db="EMBL/GenBank/DDBJ databases">
        <authorList>
            <person name="Lanie J.A."/>
            <person name="Ng W.-L."/>
            <person name="Kazmierczak K.M."/>
            <person name="Andrzejewski T.M."/>
            <person name="Davidsen T.M."/>
            <person name="Wayne K.J."/>
            <person name="Tettelin H."/>
            <person name="Glass J.I."/>
            <person name="Rusch D."/>
            <person name="Podicherti R."/>
            <person name="Tsui H.-C.T."/>
            <person name="Winkler M.E."/>
        </authorList>
    </citation>
    <scope>NUCLEOTIDE SEQUENCE</scope>
</reference>
<dbReference type="CDD" id="cd00462">
    <property type="entry name" value="PTH"/>
    <property type="match status" value="1"/>
</dbReference>
<dbReference type="Pfam" id="PF01195">
    <property type="entry name" value="Pept_tRNA_hydro"/>
    <property type="match status" value="1"/>
</dbReference>
<gene>
    <name evidence="6" type="ORF">METZ01_LOCUS199107</name>
</gene>
<dbReference type="PROSITE" id="PS01195">
    <property type="entry name" value="PEPT_TRNA_HYDROL_1"/>
    <property type="match status" value="1"/>
</dbReference>
<dbReference type="InterPro" id="IPR036416">
    <property type="entry name" value="Pept_tRNA_hydro_sf"/>
</dbReference>
<organism evidence="6">
    <name type="scientific">marine metagenome</name>
    <dbReference type="NCBI Taxonomy" id="408172"/>
    <lineage>
        <taxon>unclassified sequences</taxon>
        <taxon>metagenomes</taxon>
        <taxon>ecological metagenomes</taxon>
    </lineage>
</organism>
<name>A0A382E8D5_9ZZZZ</name>
<sequence length="176" mass="19414">MESAHLIVGLGNPGPKYQGTRHNVGFMAAEKLAAFWDADWSAEKKFKARMSRAVVDETTIHLCEPLTFMNLSGETVGAVIDYYRIETARMMVIVDDANIDLGEMRLRVDGSTGGHNGLSSIEQHLATPEYPRLRIGVGRPAEARQELSSHVLGPFSVSEMVVLDKVLERAVMQVQC</sequence>
<dbReference type="InterPro" id="IPR001328">
    <property type="entry name" value="Pept_tRNA_hydro"/>
</dbReference>
<keyword evidence="3" id="KW-0378">Hydrolase</keyword>
<dbReference type="PANTHER" id="PTHR17224">
    <property type="entry name" value="PEPTIDYL-TRNA HYDROLASE"/>
    <property type="match status" value="1"/>
</dbReference>
<dbReference type="HAMAP" id="MF_00083">
    <property type="entry name" value="Pept_tRNA_hydro_bact"/>
    <property type="match status" value="1"/>
</dbReference>
<keyword evidence="2" id="KW-0820">tRNA-binding</keyword>
<dbReference type="EMBL" id="UINC01042940">
    <property type="protein sequence ID" value="SVB46253.1"/>
    <property type="molecule type" value="Genomic_DNA"/>
</dbReference>
<keyword evidence="4" id="KW-0694">RNA-binding</keyword>
<dbReference type="AlphaFoldDB" id="A0A382E8D5"/>
<evidence type="ECO:0000256" key="3">
    <source>
        <dbReference type="ARBA" id="ARBA00022801"/>
    </source>
</evidence>
<evidence type="ECO:0000256" key="5">
    <source>
        <dbReference type="ARBA" id="ARBA00038063"/>
    </source>
</evidence>
<evidence type="ECO:0000256" key="1">
    <source>
        <dbReference type="ARBA" id="ARBA00013260"/>
    </source>
</evidence>
<protein>
    <recommendedName>
        <fullName evidence="1">peptidyl-tRNA hydrolase</fullName>
        <ecNumber evidence="1">3.1.1.29</ecNumber>
    </recommendedName>
</protein>
<evidence type="ECO:0000256" key="2">
    <source>
        <dbReference type="ARBA" id="ARBA00022555"/>
    </source>
</evidence>
<dbReference type="Gene3D" id="3.40.50.1470">
    <property type="entry name" value="Peptidyl-tRNA hydrolase"/>
    <property type="match status" value="1"/>
</dbReference>
<dbReference type="SUPFAM" id="SSF53178">
    <property type="entry name" value="Peptidyl-tRNA hydrolase-like"/>
    <property type="match status" value="1"/>
</dbReference>
<comment type="similarity">
    <text evidence="5">Belongs to the PTH family.</text>
</comment>
<evidence type="ECO:0000313" key="6">
    <source>
        <dbReference type="EMBL" id="SVB46253.1"/>
    </source>
</evidence>
<dbReference type="PANTHER" id="PTHR17224:SF1">
    <property type="entry name" value="PEPTIDYL-TRNA HYDROLASE"/>
    <property type="match status" value="1"/>
</dbReference>
<dbReference type="NCBIfam" id="TIGR00447">
    <property type="entry name" value="pth"/>
    <property type="match status" value="1"/>
</dbReference>
<dbReference type="GO" id="GO:0000049">
    <property type="term" value="F:tRNA binding"/>
    <property type="evidence" value="ECO:0007669"/>
    <property type="project" value="UniProtKB-KW"/>
</dbReference>
<dbReference type="GO" id="GO:0004045">
    <property type="term" value="F:peptidyl-tRNA hydrolase activity"/>
    <property type="evidence" value="ECO:0007669"/>
    <property type="project" value="UniProtKB-EC"/>
</dbReference>
<feature type="non-terminal residue" evidence="6">
    <location>
        <position position="176"/>
    </location>
</feature>
<dbReference type="InterPro" id="IPR018171">
    <property type="entry name" value="Pept_tRNA_hydro_CS"/>
</dbReference>
<dbReference type="FunFam" id="3.40.50.1470:FF:000001">
    <property type="entry name" value="Peptidyl-tRNA hydrolase"/>
    <property type="match status" value="1"/>
</dbReference>